<dbReference type="KEGG" id="tsv:DSM104635_03383"/>
<dbReference type="AlphaFoldDB" id="A0A6I6MZG9"/>
<accession>A0A6I6MZG9</accession>
<evidence type="ECO:0000313" key="1">
    <source>
        <dbReference type="EMBL" id="QGZ96523.1"/>
    </source>
</evidence>
<proteinExistence type="predicted"/>
<reference evidence="2" key="1">
    <citation type="submission" date="2019-12" db="EMBL/GenBank/DDBJ databases">
        <title>Complete genome of Terracaulis silvestris 0127_4.</title>
        <authorList>
            <person name="Vieira S."/>
            <person name="Riedel T."/>
            <person name="Sproer C."/>
            <person name="Pascual J."/>
            <person name="Boedeker C."/>
            <person name="Overmann J."/>
        </authorList>
    </citation>
    <scope>NUCLEOTIDE SEQUENCE [LARGE SCALE GENOMIC DNA]</scope>
    <source>
        <strain evidence="2">0127_4</strain>
    </source>
</reference>
<sequence length="102" mass="10856">MTEFGEIAPPILGGNHCPIGATRTLESCERNRMSWFEIVYSEDVASKALSSDKVAARDRTEAAAVAMTGFENARAVHGAKCYRVIDGLGLVVARGPKGISTT</sequence>
<keyword evidence="2" id="KW-1185">Reference proteome</keyword>
<protein>
    <submittedName>
        <fullName evidence="1">Uncharacterized protein</fullName>
    </submittedName>
</protein>
<name>A0A6I6MZG9_9CAUL</name>
<organism evidence="1 2">
    <name type="scientific">Terricaulis silvestris</name>
    <dbReference type="NCBI Taxonomy" id="2686094"/>
    <lineage>
        <taxon>Bacteria</taxon>
        <taxon>Pseudomonadati</taxon>
        <taxon>Pseudomonadota</taxon>
        <taxon>Alphaproteobacteria</taxon>
        <taxon>Caulobacterales</taxon>
        <taxon>Caulobacteraceae</taxon>
        <taxon>Terricaulis</taxon>
    </lineage>
</organism>
<dbReference type="EMBL" id="CP047045">
    <property type="protein sequence ID" value="QGZ96523.1"/>
    <property type="molecule type" value="Genomic_DNA"/>
</dbReference>
<dbReference type="Proteomes" id="UP000431269">
    <property type="component" value="Chromosome"/>
</dbReference>
<evidence type="ECO:0000313" key="2">
    <source>
        <dbReference type="Proteomes" id="UP000431269"/>
    </source>
</evidence>
<gene>
    <name evidence="1" type="ORF">DSM104635_03383</name>
</gene>